<accession>A0A699V9D1</accession>
<comment type="caution">
    <text evidence="2">The sequence shown here is derived from an EMBL/GenBank/DDBJ whole genome shotgun (WGS) entry which is preliminary data.</text>
</comment>
<dbReference type="AlphaFoldDB" id="A0A699V9D1"/>
<sequence length="47" mass="5457">EDRHVQNKESLENSSEENVVSKTNQELPHDLDIHQLIEECSVEVPEE</sequence>
<evidence type="ECO:0000256" key="1">
    <source>
        <dbReference type="SAM" id="MobiDB-lite"/>
    </source>
</evidence>
<proteinExistence type="predicted"/>
<dbReference type="EMBL" id="BKCJ011403359">
    <property type="protein sequence ID" value="GFD30369.1"/>
    <property type="molecule type" value="Genomic_DNA"/>
</dbReference>
<feature type="compositionally biased region" description="Basic and acidic residues" evidence="1">
    <location>
        <begin position="1"/>
        <end position="11"/>
    </location>
</feature>
<feature type="compositionally biased region" description="Low complexity" evidence="1">
    <location>
        <begin position="12"/>
        <end position="24"/>
    </location>
</feature>
<feature type="region of interest" description="Disordered" evidence="1">
    <location>
        <begin position="1"/>
        <end position="33"/>
    </location>
</feature>
<organism evidence="2">
    <name type="scientific">Tanacetum cinerariifolium</name>
    <name type="common">Dalmatian daisy</name>
    <name type="synonym">Chrysanthemum cinerariifolium</name>
    <dbReference type="NCBI Taxonomy" id="118510"/>
    <lineage>
        <taxon>Eukaryota</taxon>
        <taxon>Viridiplantae</taxon>
        <taxon>Streptophyta</taxon>
        <taxon>Embryophyta</taxon>
        <taxon>Tracheophyta</taxon>
        <taxon>Spermatophyta</taxon>
        <taxon>Magnoliopsida</taxon>
        <taxon>eudicotyledons</taxon>
        <taxon>Gunneridae</taxon>
        <taxon>Pentapetalae</taxon>
        <taxon>asterids</taxon>
        <taxon>campanulids</taxon>
        <taxon>Asterales</taxon>
        <taxon>Asteraceae</taxon>
        <taxon>Asteroideae</taxon>
        <taxon>Anthemideae</taxon>
        <taxon>Anthemidinae</taxon>
        <taxon>Tanacetum</taxon>
    </lineage>
</organism>
<feature type="non-terminal residue" evidence="2">
    <location>
        <position position="1"/>
    </location>
</feature>
<name>A0A699V9D1_TANCI</name>
<protein>
    <submittedName>
        <fullName evidence="2">Uncharacterized protein</fullName>
    </submittedName>
</protein>
<evidence type="ECO:0000313" key="2">
    <source>
        <dbReference type="EMBL" id="GFD30369.1"/>
    </source>
</evidence>
<reference evidence="2" key="1">
    <citation type="journal article" date="2019" name="Sci. Rep.">
        <title>Draft genome of Tanacetum cinerariifolium, the natural source of mosquito coil.</title>
        <authorList>
            <person name="Yamashiro T."/>
            <person name="Shiraishi A."/>
            <person name="Satake H."/>
            <person name="Nakayama K."/>
        </authorList>
    </citation>
    <scope>NUCLEOTIDE SEQUENCE</scope>
</reference>
<gene>
    <name evidence="2" type="ORF">Tci_902338</name>
</gene>